<feature type="domain" description="Circularly permuted ATP-grasp type 2" evidence="2">
    <location>
        <begin position="106"/>
        <end position="378"/>
    </location>
</feature>
<comment type="caution">
    <text evidence="3">The sequence shown here is derived from an EMBL/GenBank/DDBJ whole genome shotgun (WGS) entry which is preliminary data.</text>
</comment>
<dbReference type="InterPro" id="IPR051680">
    <property type="entry name" value="ATP-dep_Glu-Cys_Ligase-2"/>
</dbReference>
<dbReference type="EMBL" id="JACIEK010000001">
    <property type="protein sequence ID" value="MBB3997344.1"/>
    <property type="molecule type" value="Genomic_DNA"/>
</dbReference>
<gene>
    <name evidence="3" type="ORF">GGR04_001165</name>
</gene>
<name>A0A7W6EAK5_9HYPH</name>
<keyword evidence="4" id="KW-1185">Reference proteome</keyword>
<feature type="domain" description="DUF403" evidence="1">
    <location>
        <begin position="522"/>
        <end position="804"/>
    </location>
</feature>
<dbReference type="SUPFAM" id="SSF56059">
    <property type="entry name" value="Glutathione synthetase ATP-binding domain-like"/>
    <property type="match status" value="1"/>
</dbReference>
<dbReference type="AlphaFoldDB" id="A0A7W6EAK5"/>
<evidence type="ECO:0000313" key="4">
    <source>
        <dbReference type="Proteomes" id="UP000542776"/>
    </source>
</evidence>
<dbReference type="Gene3D" id="3.40.50.11290">
    <property type="match status" value="1"/>
</dbReference>
<dbReference type="Pfam" id="PF14403">
    <property type="entry name" value="CP_ATPgrasp_2"/>
    <property type="match status" value="2"/>
</dbReference>
<dbReference type="RefSeq" id="WP_246392674.1">
    <property type="nucleotide sequence ID" value="NZ_JACIEK010000001.1"/>
</dbReference>
<accession>A0A7W6EAK5</accession>
<sequence length="818" mass="87850">MRSETLAAPEAQAPIREPVPAGAGSAALVATYAAARAGLAGPDEMLGADGAVRPAYRALVDGLAGIAPTEREARVRKAEQYLREAGVFYRAGRDASERLWPLAFPPLVIEPGEWRALEAGLRQRADYLERLLADLYGERRLVREGILPGRLVGANPEFLRPLADQAAGGRTLLRFIAVDLGRDADGRWRVLADRTQAPSGAGFALENRVATSRAFPDLANTLRVRRLAGFFGRFRETLNALNGTEGARVGLLTPGPLNETYFEHSYLARYLGFHLLEGGDLVVHDDEARIRTVDGLRPVRVLWRRLDADYADPLELFARSRIGTPGLVRAIRAGSLELVNALGSGILETPAFAAFEDAMAMALMGAPLSLGSAQTHWGAPGGNGPTADAPGWRYAPALPLPAGPHAAPSEAAMRAAFARRDLRAVAVRQPALSSVPVFSAEGLVPRPVTLRVFVARGEGGWEVMPGGFARVADSPRADTMAIAGGGRSIDVWIPGEAEEARPVTLLGKPDPQGFQRRLPGSLPARAADNLFWLGRYTERTEAATRIWRAARERSGVGEVPSPVDLARVALLARSGVAMAAPGEAGDPARGLRDLAAIAFGIASRIRDRFSPDGWRVLAEIVEVLDEAIAAPTERDDGAVASRVLTRLAGFSGLVHENMYQFSGWRFLECGRRIERAFATASTAAALLEAGGDGVFEALLDFTDSRMTYRRRFSVELSSETVLDLAILDPLNPRSLAYQVAQLRQVIATLPGNLAGESLDNAARRTARLLVRLQTADPAEVDAAFLTRIAGDACDISDLLTERYFTVGPQGTIERFGAE</sequence>
<proteinExistence type="predicted"/>
<evidence type="ECO:0000259" key="2">
    <source>
        <dbReference type="Pfam" id="PF14403"/>
    </source>
</evidence>
<dbReference type="PANTHER" id="PTHR34595:SF2">
    <property type="entry name" value="BLR2978 PROTEIN"/>
    <property type="match status" value="1"/>
</dbReference>
<dbReference type="Proteomes" id="UP000542776">
    <property type="component" value="Unassembled WGS sequence"/>
</dbReference>
<evidence type="ECO:0000313" key="3">
    <source>
        <dbReference type="EMBL" id="MBB3997344.1"/>
    </source>
</evidence>
<dbReference type="InterPro" id="IPR025841">
    <property type="entry name" value="CP_ATPgrasp_2"/>
</dbReference>
<protein>
    <submittedName>
        <fullName evidence="3">Putative circularly permuted ATP-grasp superfamily protein/putative alpha-E superfamily protein</fullName>
    </submittedName>
</protein>
<dbReference type="PANTHER" id="PTHR34595">
    <property type="entry name" value="BLR5612 PROTEIN"/>
    <property type="match status" value="1"/>
</dbReference>
<dbReference type="Pfam" id="PF04168">
    <property type="entry name" value="Alpha-E"/>
    <property type="match status" value="1"/>
</dbReference>
<evidence type="ECO:0000259" key="1">
    <source>
        <dbReference type="Pfam" id="PF04168"/>
    </source>
</evidence>
<feature type="domain" description="Circularly permuted ATP-grasp type 2" evidence="2">
    <location>
        <begin position="409"/>
        <end position="472"/>
    </location>
</feature>
<dbReference type="InterPro" id="IPR007296">
    <property type="entry name" value="DUF403"/>
</dbReference>
<organism evidence="3 4">
    <name type="scientific">Aureimonas pseudogalii</name>
    <dbReference type="NCBI Taxonomy" id="1744844"/>
    <lineage>
        <taxon>Bacteria</taxon>
        <taxon>Pseudomonadati</taxon>
        <taxon>Pseudomonadota</taxon>
        <taxon>Alphaproteobacteria</taxon>
        <taxon>Hyphomicrobiales</taxon>
        <taxon>Aurantimonadaceae</taxon>
        <taxon>Aureimonas</taxon>
    </lineage>
</organism>
<reference evidence="3 4" key="1">
    <citation type="submission" date="2020-08" db="EMBL/GenBank/DDBJ databases">
        <title>Genomic Encyclopedia of Type Strains, Phase IV (KMG-IV): sequencing the most valuable type-strain genomes for metagenomic binning, comparative biology and taxonomic classification.</title>
        <authorList>
            <person name="Goeker M."/>
        </authorList>
    </citation>
    <scope>NUCLEOTIDE SEQUENCE [LARGE SCALE GENOMIC DNA]</scope>
    <source>
        <strain evidence="3 4">DSM 102238</strain>
    </source>
</reference>